<keyword evidence="1" id="KW-0472">Membrane</keyword>
<dbReference type="Proteomes" id="UP001139103">
    <property type="component" value="Unassembled WGS sequence"/>
</dbReference>
<feature type="transmembrane region" description="Helical" evidence="1">
    <location>
        <begin position="20"/>
        <end position="40"/>
    </location>
</feature>
<comment type="caution">
    <text evidence="2">The sequence shown here is derived from an EMBL/GenBank/DDBJ whole genome shotgun (WGS) entry which is preliminary data.</text>
</comment>
<evidence type="ECO:0000256" key="1">
    <source>
        <dbReference type="SAM" id="Phobius"/>
    </source>
</evidence>
<dbReference type="RefSeq" id="WP_230224064.1">
    <property type="nucleotide sequence ID" value="NZ_JAJKFT010000010.1"/>
</dbReference>
<dbReference type="AlphaFoldDB" id="A0A9X1MSN2"/>
<proteinExistence type="predicted"/>
<evidence type="ECO:0000313" key="3">
    <source>
        <dbReference type="Proteomes" id="UP001139103"/>
    </source>
</evidence>
<reference evidence="2" key="1">
    <citation type="submission" date="2021-11" db="EMBL/GenBank/DDBJ databases">
        <title>Genome sequence.</title>
        <authorList>
            <person name="Sun Q."/>
        </authorList>
    </citation>
    <scope>NUCLEOTIDE SEQUENCE</scope>
    <source>
        <strain evidence="2">JC732</strain>
    </source>
</reference>
<keyword evidence="1" id="KW-0812">Transmembrane</keyword>
<name>A0A9X1MSN2_9BACT</name>
<keyword evidence="3" id="KW-1185">Reference proteome</keyword>
<keyword evidence="1" id="KW-1133">Transmembrane helix</keyword>
<evidence type="ECO:0000313" key="2">
    <source>
        <dbReference type="EMBL" id="MCC9631670.1"/>
    </source>
</evidence>
<sequence length="219" mass="24571">MSFEEPPASEPNPRRFGQFSLLTLILLTTTIGVLIPLFTLPQQCAQARLQLSHLLRLETDAFQQPWRQISASRRNVPGSQGFAWEVFVPNGDHFQLAWTTSGLQTDRATNIATNAASLTAGEHVIVIRYLRENEVWLLQTLVDDRVVLEERQPATWNPQLGSYSPSSGIDAVQMPPQAGRCFLHDEVFCMPDREIEEAENSGKAATGLRVWIEKVNAPY</sequence>
<accession>A0A9X1MSN2</accession>
<gene>
    <name evidence="2" type="ORF">LOC68_25010</name>
</gene>
<organism evidence="2 3">
    <name type="scientific">Blastopirellula sediminis</name>
    <dbReference type="NCBI Taxonomy" id="2894196"/>
    <lineage>
        <taxon>Bacteria</taxon>
        <taxon>Pseudomonadati</taxon>
        <taxon>Planctomycetota</taxon>
        <taxon>Planctomycetia</taxon>
        <taxon>Pirellulales</taxon>
        <taxon>Pirellulaceae</taxon>
        <taxon>Blastopirellula</taxon>
    </lineage>
</organism>
<protein>
    <submittedName>
        <fullName evidence="2">Uncharacterized protein</fullName>
    </submittedName>
</protein>
<dbReference type="EMBL" id="JAJKFT010000010">
    <property type="protein sequence ID" value="MCC9631670.1"/>
    <property type="molecule type" value="Genomic_DNA"/>
</dbReference>